<gene>
    <name evidence="1" type="ORF">EI427_17075</name>
</gene>
<reference evidence="1 2" key="1">
    <citation type="submission" date="2018-12" db="EMBL/GenBank/DDBJ databases">
        <title>Flammeovirga pectinis sp. nov., isolated from the gut of the Korean scallop, Patinopecten yessoensis.</title>
        <authorList>
            <person name="Bae J.-W."/>
            <person name="Jeong Y.-S."/>
            <person name="Kang W."/>
        </authorList>
    </citation>
    <scope>NUCLEOTIDE SEQUENCE [LARGE SCALE GENOMIC DNA]</scope>
    <source>
        <strain evidence="1 2">L12M1</strain>
    </source>
</reference>
<accession>A0A3Q9FQS5</accession>
<protein>
    <submittedName>
        <fullName evidence="1">Uncharacterized protein</fullName>
    </submittedName>
</protein>
<dbReference type="Proteomes" id="UP000267268">
    <property type="component" value="Chromosome 1"/>
</dbReference>
<dbReference type="RefSeq" id="WP_126617015.1">
    <property type="nucleotide sequence ID" value="NZ_CP034562.1"/>
</dbReference>
<organism evidence="1 2">
    <name type="scientific">Flammeovirga pectinis</name>
    <dbReference type="NCBI Taxonomy" id="2494373"/>
    <lineage>
        <taxon>Bacteria</taxon>
        <taxon>Pseudomonadati</taxon>
        <taxon>Bacteroidota</taxon>
        <taxon>Cytophagia</taxon>
        <taxon>Cytophagales</taxon>
        <taxon>Flammeovirgaceae</taxon>
        <taxon>Flammeovirga</taxon>
    </lineage>
</organism>
<evidence type="ECO:0000313" key="2">
    <source>
        <dbReference type="Proteomes" id="UP000267268"/>
    </source>
</evidence>
<dbReference type="EMBL" id="CP034562">
    <property type="protein sequence ID" value="AZQ63876.1"/>
    <property type="molecule type" value="Genomic_DNA"/>
</dbReference>
<sequence length="265" mass="31381">MNLQKLTPAQTHMILNPIKSKNTDLLKFALYDLLYKEILMLEQEWKFPHPKRRRESLFIYVSRGKKYNEYIYNIHQNIFLESFKIENRRIQLRKLIKEILPLCGNGQGYKALQLNEDFKLFGLFHQTLSFKDFNLFFLNSKGRNLRKKIKLSLNHYNKRLKSNDLTNKEFTEILKELGSNIFLLDDFNSELIEKFNSNFIHGSTIKDSSEYDFDFETIYEVFSMPIFMNMDIIDSFSSSFDSGVDYESSNHDSSSDYSGGDSFDF</sequence>
<dbReference type="KEGG" id="fll:EI427_17075"/>
<name>A0A3Q9FQS5_9BACT</name>
<keyword evidence="2" id="KW-1185">Reference proteome</keyword>
<evidence type="ECO:0000313" key="1">
    <source>
        <dbReference type="EMBL" id="AZQ63876.1"/>
    </source>
</evidence>
<dbReference type="AlphaFoldDB" id="A0A3Q9FQS5"/>
<dbReference type="OrthoDB" id="1162997at2"/>
<proteinExistence type="predicted"/>